<protein>
    <submittedName>
        <fullName evidence="3">Apple domain-containing protein</fullName>
    </submittedName>
</protein>
<dbReference type="Proteomes" id="UP000276776">
    <property type="component" value="Unassembled WGS sequence"/>
</dbReference>
<evidence type="ECO:0000313" key="1">
    <source>
        <dbReference type="EMBL" id="VDM97651.1"/>
    </source>
</evidence>
<keyword evidence="2" id="KW-1185">Reference proteome</keyword>
<evidence type="ECO:0000313" key="2">
    <source>
        <dbReference type="Proteomes" id="UP000276776"/>
    </source>
</evidence>
<evidence type="ECO:0000313" key="3">
    <source>
        <dbReference type="WBParaSite" id="TCLT_0000194401-mRNA-1"/>
    </source>
</evidence>
<organism evidence="3">
    <name type="scientific">Thelazia callipaeda</name>
    <name type="common">Oriental eyeworm</name>
    <name type="synonym">Parasitic nematode</name>
    <dbReference type="NCBI Taxonomy" id="103827"/>
    <lineage>
        <taxon>Eukaryota</taxon>
        <taxon>Metazoa</taxon>
        <taxon>Ecdysozoa</taxon>
        <taxon>Nematoda</taxon>
        <taxon>Chromadorea</taxon>
        <taxon>Rhabditida</taxon>
        <taxon>Spirurina</taxon>
        <taxon>Spiruromorpha</taxon>
        <taxon>Thelazioidea</taxon>
        <taxon>Thelaziidae</taxon>
        <taxon>Thelazia</taxon>
    </lineage>
</organism>
<reference evidence="3" key="1">
    <citation type="submission" date="2017-02" db="UniProtKB">
        <authorList>
            <consortium name="WormBaseParasite"/>
        </authorList>
    </citation>
    <scope>IDENTIFICATION</scope>
</reference>
<dbReference type="AlphaFoldDB" id="A0A0N5CP15"/>
<name>A0A0N5CP15_THECL</name>
<accession>A0A0N5CP15</accession>
<dbReference type="WBParaSite" id="TCLT_0000194401-mRNA-1">
    <property type="protein sequence ID" value="TCLT_0000194401-mRNA-1"/>
    <property type="gene ID" value="TCLT_0000194401"/>
</dbReference>
<proteinExistence type="predicted"/>
<reference evidence="1 2" key="2">
    <citation type="submission" date="2018-11" db="EMBL/GenBank/DDBJ databases">
        <authorList>
            <consortium name="Pathogen Informatics"/>
        </authorList>
    </citation>
    <scope>NUCLEOTIDE SEQUENCE [LARGE SCALE GENOMIC DNA]</scope>
</reference>
<gene>
    <name evidence="1" type="ORF">TCLT_LOCUS1945</name>
</gene>
<dbReference type="EMBL" id="UYYF01000316">
    <property type="protein sequence ID" value="VDM97651.1"/>
    <property type="molecule type" value="Genomic_DNA"/>
</dbReference>
<sequence>MMARLVWMGHSSIWPLPRNGHFGICSAIEQSSSTAPNVGICYIWEYSPEVEDCINWCSPMTNACTEKYIIAENSCVGKEPTHMRHGGYFPGRSAGDMK</sequence>